<organism evidence="5 6">
    <name type="scientific">Pelagibius litoralis</name>
    <dbReference type="NCBI Taxonomy" id="374515"/>
    <lineage>
        <taxon>Bacteria</taxon>
        <taxon>Pseudomonadati</taxon>
        <taxon>Pseudomonadota</taxon>
        <taxon>Alphaproteobacteria</taxon>
        <taxon>Rhodospirillales</taxon>
        <taxon>Rhodovibrionaceae</taxon>
        <taxon>Pelagibius</taxon>
    </lineage>
</organism>
<evidence type="ECO:0000256" key="1">
    <source>
        <dbReference type="ARBA" id="ARBA00008520"/>
    </source>
</evidence>
<dbReference type="CDD" id="cd13542">
    <property type="entry name" value="PBP2_FutA1_ilke"/>
    <property type="match status" value="1"/>
</dbReference>
<dbReference type="Proteomes" id="UP000761264">
    <property type="component" value="Unassembled WGS sequence"/>
</dbReference>
<dbReference type="AlphaFoldDB" id="A0A967EY07"/>
<keyword evidence="3" id="KW-0479">Metal-binding</keyword>
<dbReference type="PANTHER" id="PTHR30006">
    <property type="entry name" value="THIAMINE-BINDING PERIPLASMIC PROTEIN-RELATED"/>
    <property type="match status" value="1"/>
</dbReference>
<reference evidence="5" key="1">
    <citation type="submission" date="2020-03" db="EMBL/GenBank/DDBJ databases">
        <title>Genome of Pelagibius litoralis DSM 21314T.</title>
        <authorList>
            <person name="Wang G."/>
        </authorList>
    </citation>
    <scope>NUCLEOTIDE SEQUENCE</scope>
    <source>
        <strain evidence="5">DSM 21314</strain>
    </source>
</reference>
<feature type="signal peptide" evidence="4">
    <location>
        <begin position="1"/>
        <end position="26"/>
    </location>
</feature>
<feature type="binding site" evidence="3">
    <location>
        <position position="37"/>
    </location>
    <ligand>
        <name>Fe cation</name>
        <dbReference type="ChEBI" id="CHEBI:24875"/>
    </ligand>
</feature>
<dbReference type="Pfam" id="PF13343">
    <property type="entry name" value="SBP_bac_6"/>
    <property type="match status" value="1"/>
</dbReference>
<gene>
    <name evidence="5" type="ORF">HBA54_12945</name>
</gene>
<keyword evidence="6" id="KW-1185">Reference proteome</keyword>
<feature type="binding site" evidence="3">
    <location>
        <position position="225"/>
    </location>
    <ligand>
        <name>Fe cation</name>
        <dbReference type="ChEBI" id="CHEBI:24875"/>
    </ligand>
</feature>
<comment type="caution">
    <text evidence="5">The sequence shown here is derived from an EMBL/GenBank/DDBJ whole genome shotgun (WGS) entry which is preliminary data.</text>
</comment>
<evidence type="ECO:0000256" key="3">
    <source>
        <dbReference type="PIRSR" id="PIRSR002825-1"/>
    </source>
</evidence>
<name>A0A967EY07_9PROT</name>
<protein>
    <submittedName>
        <fullName evidence="5">Fe(3+) ABC transporter substrate-binding protein</fullName>
    </submittedName>
</protein>
<evidence type="ECO:0000313" key="6">
    <source>
        <dbReference type="Proteomes" id="UP000761264"/>
    </source>
</evidence>
<feature type="binding site" evidence="3">
    <location>
        <position position="224"/>
    </location>
    <ligand>
        <name>Fe cation</name>
        <dbReference type="ChEBI" id="CHEBI:24875"/>
    </ligand>
</feature>
<evidence type="ECO:0000256" key="2">
    <source>
        <dbReference type="ARBA" id="ARBA00022729"/>
    </source>
</evidence>
<comment type="similarity">
    <text evidence="1">Belongs to the bacterial solute-binding protein 1 family.</text>
</comment>
<dbReference type="RefSeq" id="WP_167225179.1">
    <property type="nucleotide sequence ID" value="NZ_JAAQPH010000009.1"/>
</dbReference>
<dbReference type="Gene3D" id="3.40.190.10">
    <property type="entry name" value="Periplasmic binding protein-like II"/>
    <property type="match status" value="2"/>
</dbReference>
<evidence type="ECO:0000256" key="4">
    <source>
        <dbReference type="SAM" id="SignalP"/>
    </source>
</evidence>
<accession>A0A967EY07</accession>
<dbReference type="EMBL" id="JAAQPH010000009">
    <property type="protein sequence ID" value="NIA69501.1"/>
    <property type="molecule type" value="Genomic_DNA"/>
</dbReference>
<sequence length="343" mass="37322">MKARRRTVLGAAVCVAVMGVGLSAQAQEVLNLYSSRHYQTDEALYENFTKETGIEVNRIEGKGDALIERIKSEGANSPADVFLTVDAGRLWRADQAGLFQPIDSAALVANVPASLRHPEGHWFGFSTRARVIYYDKAKVQAGEITSYEDLADPKWKGRICIRSSSNIYNQSLMSSIIAAHGEEAAQDWAEAIVGNLARNPVGGDTDQIRAIGAGECDVAVANTYYFVRLMINPSDKDKGLADKIGWVFPNQGDRGTHVNVSGAGVLKHAPHKEAAVKFLEYLASPAAQRYFADGNNEYPVVSDVEPTPALKSLGDFKSDSLNVAVYGENQPKAQRIFDSIGWN</sequence>
<dbReference type="PIRSF" id="PIRSF002825">
    <property type="entry name" value="CfbpA"/>
    <property type="match status" value="1"/>
</dbReference>
<keyword evidence="3" id="KW-0408">Iron</keyword>
<dbReference type="InterPro" id="IPR026045">
    <property type="entry name" value="Ferric-bd"/>
</dbReference>
<proteinExistence type="inferred from homology"/>
<dbReference type="PANTHER" id="PTHR30006:SF15">
    <property type="entry name" value="IRON-UTILIZATION PERIPLASMIC PROTEIN"/>
    <property type="match status" value="1"/>
</dbReference>
<dbReference type="GO" id="GO:0030288">
    <property type="term" value="C:outer membrane-bounded periplasmic space"/>
    <property type="evidence" value="ECO:0007669"/>
    <property type="project" value="TreeGrafter"/>
</dbReference>
<dbReference type="GO" id="GO:0046872">
    <property type="term" value="F:metal ion binding"/>
    <property type="evidence" value="ECO:0007669"/>
    <property type="project" value="UniProtKB-KW"/>
</dbReference>
<dbReference type="SUPFAM" id="SSF53850">
    <property type="entry name" value="Periplasmic binding protein-like II"/>
    <property type="match status" value="1"/>
</dbReference>
<feature type="chain" id="PRO_5037237833" evidence="4">
    <location>
        <begin position="27"/>
        <end position="343"/>
    </location>
</feature>
<evidence type="ECO:0000313" key="5">
    <source>
        <dbReference type="EMBL" id="NIA69501.1"/>
    </source>
</evidence>
<keyword evidence="2 4" id="KW-0732">Signal</keyword>